<reference evidence="5" key="1">
    <citation type="submission" date="2016-10" db="EMBL/GenBank/DDBJ databases">
        <authorList>
            <person name="Varghese N."/>
        </authorList>
    </citation>
    <scope>NUCLEOTIDE SEQUENCE [LARGE SCALE GENOMIC DNA]</scope>
    <source>
        <strain evidence="5">DSM 44719</strain>
    </source>
</reference>
<dbReference type="InterPro" id="IPR028098">
    <property type="entry name" value="Glyco_trans_4-like_N"/>
</dbReference>
<keyword evidence="1" id="KW-0328">Glycosyltransferase</keyword>
<dbReference type="Pfam" id="PF13439">
    <property type="entry name" value="Glyco_transf_4"/>
    <property type="match status" value="1"/>
</dbReference>
<evidence type="ECO:0000256" key="1">
    <source>
        <dbReference type="ARBA" id="ARBA00022676"/>
    </source>
</evidence>
<dbReference type="AlphaFoldDB" id="A0A1H5HGB8"/>
<keyword evidence="2 4" id="KW-0808">Transferase</keyword>
<feature type="domain" description="Glycosyltransferase subfamily 4-like N-terminal" evidence="3">
    <location>
        <begin position="47"/>
        <end position="189"/>
    </location>
</feature>
<protein>
    <submittedName>
        <fullName evidence="4">Glycosyltransferase involved in cell wall bisynthesis</fullName>
    </submittedName>
</protein>
<evidence type="ECO:0000259" key="3">
    <source>
        <dbReference type="Pfam" id="PF13439"/>
    </source>
</evidence>
<dbReference type="Pfam" id="PF13692">
    <property type="entry name" value="Glyco_trans_1_4"/>
    <property type="match status" value="1"/>
</dbReference>
<dbReference type="Gene3D" id="3.40.50.2000">
    <property type="entry name" value="Glycogen Phosphorylase B"/>
    <property type="match status" value="2"/>
</dbReference>
<organism evidence="4 5">
    <name type="scientific">Rhodococcus jostii</name>
    <dbReference type="NCBI Taxonomy" id="132919"/>
    <lineage>
        <taxon>Bacteria</taxon>
        <taxon>Bacillati</taxon>
        <taxon>Actinomycetota</taxon>
        <taxon>Actinomycetes</taxon>
        <taxon>Mycobacteriales</taxon>
        <taxon>Nocardiaceae</taxon>
        <taxon>Rhodococcus</taxon>
    </lineage>
</organism>
<gene>
    <name evidence="4" type="ORF">SAMN04490220_7192</name>
</gene>
<dbReference type="GO" id="GO:0016757">
    <property type="term" value="F:glycosyltransferase activity"/>
    <property type="evidence" value="ECO:0007669"/>
    <property type="project" value="UniProtKB-KW"/>
</dbReference>
<evidence type="ECO:0000313" key="4">
    <source>
        <dbReference type="EMBL" id="SEE26794.1"/>
    </source>
</evidence>
<evidence type="ECO:0000313" key="5">
    <source>
        <dbReference type="Proteomes" id="UP000183407"/>
    </source>
</evidence>
<name>A0A1H5HGB8_RHOJO</name>
<accession>A0A1H5HGB8</accession>
<evidence type="ECO:0000256" key="2">
    <source>
        <dbReference type="ARBA" id="ARBA00022679"/>
    </source>
</evidence>
<sequence length="374" mass="41111">MKVRTDGVWSGGSGKRPKKLIAVHPSDEMYGADRVFLEALTDIPSDWDVEVWLPTDVEYPGSELSTALAELGHTVRRVPLPVIRRSYLRLGALPGLLGRFLRTAGAVVRARPSKMYVNTSALVLLLPLARLSGAATILHLHEFLDRKTAPFVTPFMSFAQRIVCVSNAVRRPLPAKFDERSVVVYNGFELPVPTPFAGDERLVCVVASRWNTWKGHDVLLDAWDGLERSDIELIVLGAPPLNGASVDVVDRVEKLKRPHSVSIVGQTDDVRSYLDAAHLVLVPSIKPDPLPTIAIEAMAAGRAVMASDSGGLPEIIGDDVGCLVRTGDVAAWTQALEEFSLEDATERADQARRRFEAQFGVHRFRDEIGKEIWT</sequence>
<dbReference type="SUPFAM" id="SSF53756">
    <property type="entry name" value="UDP-Glycosyltransferase/glycogen phosphorylase"/>
    <property type="match status" value="1"/>
</dbReference>
<proteinExistence type="predicted"/>
<dbReference type="EMBL" id="FNTL01000004">
    <property type="protein sequence ID" value="SEE26794.1"/>
    <property type="molecule type" value="Genomic_DNA"/>
</dbReference>
<dbReference type="CDD" id="cd03801">
    <property type="entry name" value="GT4_PimA-like"/>
    <property type="match status" value="1"/>
</dbReference>
<dbReference type="Proteomes" id="UP000183407">
    <property type="component" value="Unassembled WGS sequence"/>
</dbReference>
<dbReference type="PANTHER" id="PTHR12526">
    <property type="entry name" value="GLYCOSYLTRANSFERASE"/>
    <property type="match status" value="1"/>
</dbReference>